<evidence type="ECO:0000256" key="2">
    <source>
        <dbReference type="SAM" id="Phobius"/>
    </source>
</evidence>
<evidence type="ECO:0000313" key="4">
    <source>
        <dbReference type="Proteomes" id="UP000647416"/>
    </source>
</evidence>
<dbReference type="RefSeq" id="WP_262432498.1">
    <property type="nucleotide sequence ID" value="NZ_JACRTE010000016.1"/>
</dbReference>
<dbReference type="Proteomes" id="UP000647416">
    <property type="component" value="Unassembled WGS sequence"/>
</dbReference>
<feature type="coiled-coil region" evidence="1">
    <location>
        <begin position="37"/>
        <end position="85"/>
    </location>
</feature>
<keyword evidence="1" id="KW-0175">Coiled coil</keyword>
<name>A0A926IUT0_9FIRM</name>
<keyword evidence="2" id="KW-1133">Transmembrane helix</keyword>
<organism evidence="3 4">
    <name type="scientific">Qingrenia yutianensis</name>
    <dbReference type="NCBI Taxonomy" id="2763676"/>
    <lineage>
        <taxon>Bacteria</taxon>
        <taxon>Bacillati</taxon>
        <taxon>Bacillota</taxon>
        <taxon>Clostridia</taxon>
        <taxon>Eubacteriales</taxon>
        <taxon>Oscillospiraceae</taxon>
        <taxon>Qingrenia</taxon>
    </lineage>
</organism>
<evidence type="ECO:0000256" key="1">
    <source>
        <dbReference type="SAM" id="Coils"/>
    </source>
</evidence>
<dbReference type="EMBL" id="JACRTE010000016">
    <property type="protein sequence ID" value="MBC8597178.1"/>
    <property type="molecule type" value="Genomic_DNA"/>
</dbReference>
<feature type="transmembrane region" description="Helical" evidence="2">
    <location>
        <begin position="7"/>
        <end position="28"/>
    </location>
</feature>
<sequence length="141" mass="16239">MNGKVKFLWIYTAILFSFALILIIFAYLTQNNISKENEAINKNMSGYKANIESLTKENENLKQKLDELNTELADEKAKNEKYYEIEKNDNTEEIATVNETVKKAFDEFAKGNKKNAKNTVKDIDTAKTGDLQKYIIDKINE</sequence>
<keyword evidence="2" id="KW-0812">Transmembrane</keyword>
<keyword evidence="2" id="KW-0472">Membrane</keyword>
<proteinExistence type="predicted"/>
<accession>A0A926IUT0</accession>
<evidence type="ECO:0000313" key="3">
    <source>
        <dbReference type="EMBL" id="MBC8597178.1"/>
    </source>
</evidence>
<gene>
    <name evidence="3" type="ORF">H8706_09900</name>
</gene>
<protein>
    <submittedName>
        <fullName evidence="3">Uncharacterized protein</fullName>
    </submittedName>
</protein>
<reference evidence="3" key="1">
    <citation type="submission" date="2020-08" db="EMBL/GenBank/DDBJ databases">
        <title>Genome public.</title>
        <authorList>
            <person name="Liu C."/>
            <person name="Sun Q."/>
        </authorList>
    </citation>
    <scope>NUCLEOTIDE SEQUENCE</scope>
    <source>
        <strain evidence="3">NSJ-50</strain>
    </source>
</reference>
<keyword evidence="4" id="KW-1185">Reference proteome</keyword>
<comment type="caution">
    <text evidence="3">The sequence shown here is derived from an EMBL/GenBank/DDBJ whole genome shotgun (WGS) entry which is preliminary data.</text>
</comment>
<dbReference type="AlphaFoldDB" id="A0A926IUT0"/>